<accession>V5USI3</accession>
<evidence type="ECO:0000313" key="1">
    <source>
        <dbReference type="EMBL" id="AHB80623.1"/>
    </source>
</evidence>
<dbReference type="RefSeq" id="YP_009008343.1">
    <property type="nucleotide sequence ID" value="NC_023587.1"/>
</dbReference>
<evidence type="ECO:0000313" key="2">
    <source>
        <dbReference type="Proteomes" id="UP000018808"/>
    </source>
</evidence>
<protein>
    <submittedName>
        <fullName evidence="1">Uncharacterized protein</fullName>
    </submittedName>
</protein>
<dbReference type="Proteomes" id="UP000018808">
    <property type="component" value="Segment"/>
</dbReference>
<sequence>MNPPLSLYYGSLHGGKNAQSIIPLPIKSMAEF</sequence>
<organism evidence="1 2">
    <name type="scientific">Synechococcus phage ACG-2014h</name>
    <dbReference type="NCBI Taxonomy" id="1340810"/>
    <lineage>
        <taxon>Viruses</taxon>
        <taxon>Duplodnaviria</taxon>
        <taxon>Heunggongvirae</taxon>
        <taxon>Uroviricota</taxon>
        <taxon>Caudoviricetes</taxon>
        <taxon>Pantevenvirales</taxon>
        <taxon>Kyanoviridae</taxon>
        <taxon>Sedonavirus</taxon>
        <taxon>Sedonavirus tusconh</taxon>
    </lineage>
</organism>
<proteinExistence type="predicted"/>
<dbReference type="KEGG" id="vg:18504785"/>
<reference evidence="1 2" key="1">
    <citation type="journal article" date="2014" name="Nature">
        <title>Viral tagging reveals discrete populations in Synechococcus viral genome sequence space.</title>
        <authorList>
            <person name="Deng L."/>
            <person name="Ignacio Espinoza J.C."/>
            <person name="Gregory A.C."/>
            <person name="Poulos B.T."/>
            <person name="Weitz J.S."/>
            <person name="Hugenholtz P."/>
            <person name="Sullivan M.B."/>
        </authorList>
    </citation>
    <scope>NUCLEOTIDE SEQUENCE [LARGE SCALE GENOMIC DNA]</scope>
</reference>
<dbReference type="EMBL" id="KF156338">
    <property type="protein sequence ID" value="AHB80623.1"/>
    <property type="molecule type" value="Genomic_DNA"/>
</dbReference>
<name>V5USI3_9CAUD</name>
<dbReference type="GeneID" id="18504785"/>
<gene>
    <name evidence="1" type="ORF">S-MbCM7_209</name>
</gene>
<keyword evidence="2" id="KW-1185">Reference proteome</keyword>